<protein>
    <submittedName>
        <fullName evidence="2">3-oxoacyl-[acyl-carrier protein] reductase</fullName>
    </submittedName>
</protein>
<accession>A0A1H8Z4L4</accession>
<sequence>MKQTVLIVGASGEIGQAVAREFASHPYQFILHYNQNKEAIDQLMNELGEDQVLMTIQADLSQPSVDQMMMSIPFQVDIIIFAQGEAHYGLLTETSSNTIDKLYNIHVKSTIEIVKLYLPRMIKMKNGKIIIVTSIWGEIGASHEVIYSTMKGAQTSFVKALAKEVGQSEIQVNAVSPGIIQTRMNQHLTDHELQEFLTDVPLGKMGTVQDVAKAVLFLCSPDASYIQGQVIRVNGGQLS</sequence>
<evidence type="ECO:0000256" key="1">
    <source>
        <dbReference type="ARBA" id="ARBA00006484"/>
    </source>
</evidence>
<keyword evidence="3" id="KW-1185">Reference proteome</keyword>
<dbReference type="AlphaFoldDB" id="A0A1H8Z4L4"/>
<dbReference type="CDD" id="cd05233">
    <property type="entry name" value="SDR_c"/>
    <property type="match status" value="1"/>
</dbReference>
<dbReference type="RefSeq" id="WP_091772143.1">
    <property type="nucleotide sequence ID" value="NZ_CAESCL010000004.1"/>
</dbReference>
<dbReference type="InterPro" id="IPR036291">
    <property type="entry name" value="NAD(P)-bd_dom_sf"/>
</dbReference>
<comment type="similarity">
    <text evidence="1">Belongs to the short-chain dehydrogenases/reductases (SDR) family.</text>
</comment>
<dbReference type="EMBL" id="FOES01000001">
    <property type="protein sequence ID" value="SEP59293.1"/>
    <property type="molecule type" value="Genomic_DNA"/>
</dbReference>
<dbReference type="InterPro" id="IPR050259">
    <property type="entry name" value="SDR"/>
</dbReference>
<dbReference type="OrthoDB" id="9803333at2"/>
<organism evidence="2 3">
    <name type="scientific">Piscibacillus halophilus</name>
    <dbReference type="NCBI Taxonomy" id="571933"/>
    <lineage>
        <taxon>Bacteria</taxon>
        <taxon>Bacillati</taxon>
        <taxon>Bacillota</taxon>
        <taxon>Bacilli</taxon>
        <taxon>Bacillales</taxon>
        <taxon>Bacillaceae</taxon>
        <taxon>Piscibacillus</taxon>
    </lineage>
</organism>
<dbReference type="PANTHER" id="PTHR42879">
    <property type="entry name" value="3-OXOACYL-(ACYL-CARRIER-PROTEIN) REDUCTASE"/>
    <property type="match status" value="1"/>
</dbReference>
<evidence type="ECO:0000313" key="3">
    <source>
        <dbReference type="Proteomes" id="UP000199427"/>
    </source>
</evidence>
<dbReference type="SUPFAM" id="SSF51735">
    <property type="entry name" value="NAD(P)-binding Rossmann-fold domains"/>
    <property type="match status" value="1"/>
</dbReference>
<dbReference type="Proteomes" id="UP000199427">
    <property type="component" value="Unassembled WGS sequence"/>
</dbReference>
<evidence type="ECO:0000313" key="2">
    <source>
        <dbReference type="EMBL" id="SEP59293.1"/>
    </source>
</evidence>
<reference evidence="2 3" key="1">
    <citation type="submission" date="2016-10" db="EMBL/GenBank/DDBJ databases">
        <authorList>
            <person name="de Groot N.N."/>
        </authorList>
    </citation>
    <scope>NUCLEOTIDE SEQUENCE [LARGE SCALE GENOMIC DNA]</scope>
    <source>
        <strain evidence="2 3">DSM 21633</strain>
    </source>
</reference>
<dbReference type="STRING" id="571933.SAMN05216362_101199"/>
<dbReference type="NCBIfam" id="NF047420">
    <property type="entry name" value="EF_P_mod_YmfI"/>
    <property type="match status" value="1"/>
</dbReference>
<dbReference type="InterPro" id="IPR002347">
    <property type="entry name" value="SDR_fam"/>
</dbReference>
<dbReference type="PANTHER" id="PTHR42879:SF2">
    <property type="entry name" value="3-OXOACYL-[ACYL-CARRIER-PROTEIN] REDUCTASE FABG"/>
    <property type="match status" value="1"/>
</dbReference>
<dbReference type="Gene3D" id="3.40.50.720">
    <property type="entry name" value="NAD(P)-binding Rossmann-like Domain"/>
    <property type="match status" value="1"/>
</dbReference>
<dbReference type="Pfam" id="PF13561">
    <property type="entry name" value="adh_short_C2"/>
    <property type="match status" value="1"/>
</dbReference>
<proteinExistence type="inferred from homology"/>
<name>A0A1H8Z4L4_9BACI</name>
<dbReference type="PRINTS" id="PR00081">
    <property type="entry name" value="GDHRDH"/>
</dbReference>
<gene>
    <name evidence="2" type="ORF">SAMN05216362_101199</name>
</gene>